<dbReference type="InterPro" id="IPR036249">
    <property type="entry name" value="Thioredoxin-like_sf"/>
</dbReference>
<dbReference type="SFLD" id="SFLDS00019">
    <property type="entry name" value="Glutathione_Transferase_(cytos"/>
    <property type="match status" value="1"/>
</dbReference>
<dbReference type="CDD" id="cd03192">
    <property type="entry name" value="GST_C_Sigma_like"/>
    <property type="match status" value="1"/>
</dbReference>
<evidence type="ECO:0000256" key="3">
    <source>
        <dbReference type="ARBA" id="ARBA00038317"/>
    </source>
</evidence>
<dbReference type="WBParaSite" id="jg13020">
    <property type="protein sequence ID" value="jg13020"/>
    <property type="gene ID" value="jg13020"/>
</dbReference>
<protein>
    <recommendedName>
        <fullName evidence="1">glutathione transferase</fullName>
        <ecNumber evidence="1">2.5.1.18</ecNumber>
    </recommendedName>
    <alternativeName>
        <fullName evidence="5">GST class-sigma</fullName>
    </alternativeName>
</protein>
<dbReference type="Pfam" id="PF02798">
    <property type="entry name" value="GST_N"/>
    <property type="match status" value="1"/>
</dbReference>
<dbReference type="SUPFAM" id="SSF47616">
    <property type="entry name" value="GST C-terminal domain-like"/>
    <property type="match status" value="1"/>
</dbReference>
<dbReference type="EC" id="2.5.1.18" evidence="1"/>
<keyword evidence="2" id="KW-0808">Transferase</keyword>
<evidence type="ECO:0000259" key="7">
    <source>
        <dbReference type="PROSITE" id="PS50405"/>
    </source>
</evidence>
<dbReference type="Gene3D" id="3.40.30.10">
    <property type="entry name" value="Glutaredoxin"/>
    <property type="match status" value="1"/>
</dbReference>
<proteinExistence type="inferred from homology"/>
<dbReference type="GO" id="GO:0004364">
    <property type="term" value="F:glutathione transferase activity"/>
    <property type="evidence" value="ECO:0007669"/>
    <property type="project" value="UniProtKB-EC"/>
</dbReference>
<feature type="domain" description="GST C-terminal" evidence="7">
    <location>
        <begin position="60"/>
        <end position="185"/>
    </location>
</feature>
<dbReference type="GO" id="GO:0006749">
    <property type="term" value="P:glutathione metabolic process"/>
    <property type="evidence" value="ECO:0007669"/>
    <property type="project" value="TreeGrafter"/>
</dbReference>
<dbReference type="SUPFAM" id="SSF52833">
    <property type="entry name" value="Thioredoxin-like"/>
    <property type="match status" value="1"/>
</dbReference>
<evidence type="ECO:0000313" key="8">
    <source>
        <dbReference type="Proteomes" id="UP000887574"/>
    </source>
</evidence>
<accession>A0A915CVE0</accession>
<evidence type="ECO:0000256" key="4">
    <source>
        <dbReference type="ARBA" id="ARBA00047960"/>
    </source>
</evidence>
<organism evidence="8 9">
    <name type="scientific">Ditylenchus dipsaci</name>
    <dbReference type="NCBI Taxonomy" id="166011"/>
    <lineage>
        <taxon>Eukaryota</taxon>
        <taxon>Metazoa</taxon>
        <taxon>Ecdysozoa</taxon>
        <taxon>Nematoda</taxon>
        <taxon>Chromadorea</taxon>
        <taxon>Rhabditida</taxon>
        <taxon>Tylenchina</taxon>
        <taxon>Tylenchomorpha</taxon>
        <taxon>Sphaerularioidea</taxon>
        <taxon>Anguinidae</taxon>
        <taxon>Anguininae</taxon>
        <taxon>Ditylenchus</taxon>
    </lineage>
</organism>
<evidence type="ECO:0000256" key="5">
    <source>
        <dbReference type="ARBA" id="ARBA00078118"/>
    </source>
</evidence>
<dbReference type="InterPro" id="IPR010987">
    <property type="entry name" value="Glutathione-S-Trfase_C-like"/>
</dbReference>
<dbReference type="InterPro" id="IPR004046">
    <property type="entry name" value="GST_C"/>
</dbReference>
<evidence type="ECO:0000256" key="2">
    <source>
        <dbReference type="ARBA" id="ARBA00022679"/>
    </source>
</evidence>
<reference evidence="9" key="1">
    <citation type="submission" date="2022-11" db="UniProtKB">
        <authorList>
            <consortium name="WormBaseParasite"/>
        </authorList>
    </citation>
    <scope>IDENTIFICATION</scope>
</reference>
<dbReference type="InterPro" id="IPR040079">
    <property type="entry name" value="Glutathione_S-Trfase"/>
</dbReference>
<dbReference type="PROSITE" id="PS50404">
    <property type="entry name" value="GST_NTER"/>
    <property type="match status" value="1"/>
</dbReference>
<dbReference type="Gene3D" id="1.20.1050.10">
    <property type="match status" value="1"/>
</dbReference>
<dbReference type="InterPro" id="IPR004045">
    <property type="entry name" value="Glutathione_S-Trfase_N"/>
</dbReference>
<keyword evidence="8" id="KW-1185">Reference proteome</keyword>
<dbReference type="PANTHER" id="PTHR11571">
    <property type="entry name" value="GLUTATHIONE S-TRANSFERASE"/>
    <property type="match status" value="1"/>
</dbReference>
<comment type="catalytic activity">
    <reaction evidence="4">
        <text>RX + glutathione = an S-substituted glutathione + a halide anion + H(+)</text>
        <dbReference type="Rhea" id="RHEA:16437"/>
        <dbReference type="ChEBI" id="CHEBI:15378"/>
        <dbReference type="ChEBI" id="CHEBI:16042"/>
        <dbReference type="ChEBI" id="CHEBI:17792"/>
        <dbReference type="ChEBI" id="CHEBI:57925"/>
        <dbReference type="ChEBI" id="CHEBI:90779"/>
        <dbReference type="EC" id="2.5.1.18"/>
    </reaction>
</comment>
<dbReference type="FunFam" id="1.20.1050.10:FF:000031">
    <property type="entry name" value="Glutathione S-Transferase"/>
    <property type="match status" value="1"/>
</dbReference>
<evidence type="ECO:0000256" key="1">
    <source>
        <dbReference type="ARBA" id="ARBA00012452"/>
    </source>
</evidence>
<name>A0A915CVE0_9BILA</name>
<comment type="similarity">
    <text evidence="3">Belongs to the GST superfamily. Sigma family.</text>
</comment>
<dbReference type="InterPro" id="IPR036282">
    <property type="entry name" value="Glutathione-S-Trfase_C_sf"/>
</dbReference>
<evidence type="ECO:0000259" key="6">
    <source>
        <dbReference type="PROSITE" id="PS50404"/>
    </source>
</evidence>
<dbReference type="Proteomes" id="UP000887574">
    <property type="component" value="Unplaced"/>
</dbReference>
<dbReference type="AlphaFoldDB" id="A0A915CVE0"/>
<feature type="domain" description="GST N-terminal" evidence="6">
    <location>
        <begin position="1"/>
        <end position="59"/>
    </location>
</feature>
<evidence type="ECO:0000313" key="9">
    <source>
        <dbReference type="WBParaSite" id="jg13020"/>
    </source>
</evidence>
<dbReference type="Pfam" id="PF14497">
    <property type="entry name" value="GST_C_3"/>
    <property type="match status" value="1"/>
</dbReference>
<dbReference type="PANTHER" id="PTHR11571:SF224">
    <property type="entry name" value="HEMATOPOIETIC PROSTAGLANDIN D SYNTHASE"/>
    <property type="match status" value="1"/>
</dbReference>
<dbReference type="PROSITE" id="PS50405">
    <property type="entry name" value="GST_CTER"/>
    <property type="match status" value="1"/>
</dbReference>
<sequence length="185" mass="21784">MVHYKLLYFHFRVIPFDCWSTQKPNMPFEKVPVLEVDGKPIAQSYAILIFGQRIRISRKTSWDQAKIDEFSDVQKDLHHEVVIYQRVCLGVVQGDKEKLYNETFVPAMKQYLPVYVKTLKESGSGYLMNCGLTWVDFTVANFLTTVKNLHPEELEKFPDLEEYRQRIYSLPSLQNYLKNRKPSIV</sequence>
<dbReference type="GO" id="GO:0005737">
    <property type="term" value="C:cytoplasm"/>
    <property type="evidence" value="ECO:0007669"/>
    <property type="project" value="UniProtKB-ARBA"/>
</dbReference>
<dbReference type="InterPro" id="IPR050213">
    <property type="entry name" value="GST_superfamily"/>
</dbReference>